<dbReference type="Pfam" id="PF00441">
    <property type="entry name" value="Acyl-CoA_dh_1"/>
    <property type="match status" value="1"/>
</dbReference>
<name>A0A7X1HXV9_9ACTN</name>
<dbReference type="InterPro" id="IPR046373">
    <property type="entry name" value="Acyl-CoA_Oxase/DH_mid-dom_sf"/>
</dbReference>
<keyword evidence="5 6" id="KW-0560">Oxidoreductase</keyword>
<comment type="caution">
    <text evidence="11">The sequence shown here is derived from an EMBL/GenBank/DDBJ whole genome shotgun (WGS) entry which is preliminary data.</text>
</comment>
<dbReference type="Gene3D" id="1.20.140.10">
    <property type="entry name" value="Butyryl-CoA Dehydrogenase, subunit A, domain 3"/>
    <property type="match status" value="1"/>
</dbReference>
<accession>A0A7X1HXV9</accession>
<dbReference type="SUPFAM" id="SSF47203">
    <property type="entry name" value="Acyl-CoA dehydrogenase C-terminal domain-like"/>
    <property type="match status" value="1"/>
</dbReference>
<evidence type="ECO:0000259" key="10">
    <source>
        <dbReference type="Pfam" id="PF02771"/>
    </source>
</evidence>
<feature type="domain" description="Acyl-CoA dehydrogenase/oxidase C-terminal" evidence="8">
    <location>
        <begin position="225"/>
        <end position="381"/>
    </location>
</feature>
<dbReference type="PANTHER" id="PTHR43292:SF4">
    <property type="entry name" value="ACYL-COA DEHYDROGENASE FADE34"/>
    <property type="match status" value="1"/>
</dbReference>
<feature type="region of interest" description="Disordered" evidence="7">
    <location>
        <begin position="388"/>
        <end position="410"/>
    </location>
</feature>
<evidence type="ECO:0000259" key="9">
    <source>
        <dbReference type="Pfam" id="PF02770"/>
    </source>
</evidence>
<dbReference type="SUPFAM" id="SSF56645">
    <property type="entry name" value="Acyl-CoA dehydrogenase NM domain-like"/>
    <property type="match status" value="1"/>
</dbReference>
<evidence type="ECO:0000256" key="7">
    <source>
        <dbReference type="SAM" id="MobiDB-lite"/>
    </source>
</evidence>
<dbReference type="InterPro" id="IPR052161">
    <property type="entry name" value="Mycobact_Acyl-CoA_DH"/>
</dbReference>
<evidence type="ECO:0000256" key="6">
    <source>
        <dbReference type="RuleBase" id="RU362125"/>
    </source>
</evidence>
<keyword evidence="3 6" id="KW-0285">Flavoprotein</keyword>
<dbReference type="GO" id="GO:0005886">
    <property type="term" value="C:plasma membrane"/>
    <property type="evidence" value="ECO:0007669"/>
    <property type="project" value="TreeGrafter"/>
</dbReference>
<feature type="compositionally biased region" description="Basic and acidic residues" evidence="7">
    <location>
        <begin position="388"/>
        <end position="400"/>
    </location>
</feature>
<dbReference type="InterPro" id="IPR009100">
    <property type="entry name" value="AcylCoA_DH/oxidase_NM_dom_sf"/>
</dbReference>
<evidence type="ECO:0000256" key="5">
    <source>
        <dbReference type="ARBA" id="ARBA00023002"/>
    </source>
</evidence>
<proteinExistence type="inferred from homology"/>
<dbReference type="AlphaFoldDB" id="A0A7X1HXV9"/>
<protein>
    <submittedName>
        <fullName evidence="11">Acyl-CoA dehydrogenase family protein</fullName>
    </submittedName>
</protein>
<dbReference type="Proteomes" id="UP000517694">
    <property type="component" value="Unassembled WGS sequence"/>
</dbReference>
<dbReference type="OrthoDB" id="3964153at2"/>
<dbReference type="InterPro" id="IPR006091">
    <property type="entry name" value="Acyl-CoA_Oxase/DH_mid-dom"/>
</dbReference>
<evidence type="ECO:0000256" key="1">
    <source>
        <dbReference type="ARBA" id="ARBA00001974"/>
    </source>
</evidence>
<dbReference type="GO" id="GO:0050660">
    <property type="term" value="F:flavin adenine dinucleotide binding"/>
    <property type="evidence" value="ECO:0007669"/>
    <property type="project" value="InterPro"/>
</dbReference>
<reference evidence="11 12" key="1">
    <citation type="submission" date="2020-08" db="EMBL/GenBank/DDBJ databases">
        <title>Whole-Genome Sequence of French Clinical Streptomyces mexicanus Strain Q0842.</title>
        <authorList>
            <person name="Boxberger M."/>
            <person name="La Scola B."/>
        </authorList>
    </citation>
    <scope>NUCLEOTIDE SEQUENCE [LARGE SCALE GENOMIC DNA]</scope>
    <source>
        <strain evidence="11 12">Marseille-Q0842</strain>
    </source>
</reference>
<dbReference type="EMBL" id="JACMHY010000002">
    <property type="protein sequence ID" value="MBC2865036.1"/>
    <property type="molecule type" value="Genomic_DNA"/>
</dbReference>
<feature type="domain" description="Acyl-CoA oxidase/dehydrogenase middle" evidence="9">
    <location>
        <begin position="119"/>
        <end position="202"/>
    </location>
</feature>
<evidence type="ECO:0000256" key="4">
    <source>
        <dbReference type="ARBA" id="ARBA00022827"/>
    </source>
</evidence>
<dbReference type="RefSeq" id="WP_159662020.1">
    <property type="nucleotide sequence ID" value="NZ_JACMHY010000002.1"/>
</dbReference>
<dbReference type="InterPro" id="IPR036250">
    <property type="entry name" value="AcylCo_DH-like_C"/>
</dbReference>
<dbReference type="PANTHER" id="PTHR43292">
    <property type="entry name" value="ACYL-COA DEHYDROGENASE"/>
    <property type="match status" value="1"/>
</dbReference>
<comment type="cofactor">
    <cofactor evidence="1 6">
        <name>FAD</name>
        <dbReference type="ChEBI" id="CHEBI:57692"/>
    </cofactor>
</comment>
<dbReference type="GO" id="GO:0016627">
    <property type="term" value="F:oxidoreductase activity, acting on the CH-CH group of donors"/>
    <property type="evidence" value="ECO:0007669"/>
    <property type="project" value="InterPro"/>
</dbReference>
<evidence type="ECO:0000256" key="3">
    <source>
        <dbReference type="ARBA" id="ARBA00022630"/>
    </source>
</evidence>
<dbReference type="FunFam" id="2.40.110.10:FF:000011">
    <property type="entry name" value="Acyl-CoA dehydrogenase FadE34"/>
    <property type="match status" value="1"/>
</dbReference>
<dbReference type="InterPro" id="IPR013786">
    <property type="entry name" value="AcylCoA_DH/ox_N"/>
</dbReference>
<dbReference type="Gene3D" id="2.40.110.10">
    <property type="entry name" value="Butyryl-CoA Dehydrogenase, subunit A, domain 2"/>
    <property type="match status" value="1"/>
</dbReference>
<dbReference type="Pfam" id="PF02771">
    <property type="entry name" value="Acyl-CoA_dh_N"/>
    <property type="match status" value="1"/>
</dbReference>
<evidence type="ECO:0000313" key="12">
    <source>
        <dbReference type="Proteomes" id="UP000517694"/>
    </source>
</evidence>
<keyword evidence="12" id="KW-1185">Reference proteome</keyword>
<sequence length="410" mass="44384">MGKSTMSPDEAAEAARSWLSDHWHGTDDAAWHDALLSAGWAAPTWPADTYGRGLSREAARAAADEFRAAGAPGGFLDLASFHEHPWLHLLGNPLLAFGSAEIKEYFLPRLLNGEVSVGCLLYSEPGAGSDLAGVQTRAELDGDTYVVNGQKIWTTGGHQAKYGLLLARTDWDVPKHAGLSFFVIDMQQPGIEVRPIRQITGDTEFNEVFLTDARVPAAWMIGAPGQGWKALQIALAAERTGMGSMSSSMSGTAIKTGLRDAADDLVEAARRAGRLDDPQTRQEIVRIMSWRLTNAWTGRRAAAEIKRGPSSLASLGKLAMSRILHAGADFTYRMQGEESLVYDYDNPLACPVDRDLMFAFINSIGGGSDQIQRNIISERVLGLPKGYEPDKGVPFRDVRKGAATRSVSQA</sequence>
<dbReference type="Pfam" id="PF02770">
    <property type="entry name" value="Acyl-CoA_dh_M"/>
    <property type="match status" value="1"/>
</dbReference>
<gene>
    <name evidence="11" type="ORF">H1R13_08480</name>
</gene>
<dbReference type="InterPro" id="IPR009075">
    <property type="entry name" value="AcylCo_DH/oxidase_C"/>
</dbReference>
<evidence type="ECO:0000259" key="8">
    <source>
        <dbReference type="Pfam" id="PF00441"/>
    </source>
</evidence>
<dbReference type="InterPro" id="IPR037069">
    <property type="entry name" value="AcylCoA_DH/ox_N_sf"/>
</dbReference>
<organism evidence="11 12">
    <name type="scientific">Streptomyces mexicanus</name>
    <dbReference type="NCBI Taxonomy" id="178566"/>
    <lineage>
        <taxon>Bacteria</taxon>
        <taxon>Bacillati</taxon>
        <taxon>Actinomycetota</taxon>
        <taxon>Actinomycetes</taxon>
        <taxon>Kitasatosporales</taxon>
        <taxon>Streptomycetaceae</taxon>
        <taxon>Streptomyces</taxon>
    </lineage>
</organism>
<evidence type="ECO:0000256" key="2">
    <source>
        <dbReference type="ARBA" id="ARBA00009347"/>
    </source>
</evidence>
<feature type="domain" description="Acyl-CoA dehydrogenase/oxidase N-terminal" evidence="10">
    <location>
        <begin position="11"/>
        <end position="114"/>
    </location>
</feature>
<evidence type="ECO:0000313" key="11">
    <source>
        <dbReference type="EMBL" id="MBC2865036.1"/>
    </source>
</evidence>
<comment type="similarity">
    <text evidence="2 6">Belongs to the acyl-CoA dehydrogenase family.</text>
</comment>
<dbReference type="Gene3D" id="1.10.540.10">
    <property type="entry name" value="Acyl-CoA dehydrogenase/oxidase, N-terminal domain"/>
    <property type="match status" value="1"/>
</dbReference>
<keyword evidence="4 6" id="KW-0274">FAD</keyword>